<feature type="compositionally biased region" description="Basic and acidic residues" evidence="9">
    <location>
        <begin position="359"/>
        <end position="371"/>
    </location>
</feature>
<feature type="region of interest" description="Disordered" evidence="9">
    <location>
        <begin position="470"/>
        <end position="498"/>
    </location>
</feature>
<protein>
    <submittedName>
        <fullName evidence="11">PLEKHM1</fullName>
    </submittedName>
</protein>
<keyword evidence="8" id="KW-0072">Autophagy</keyword>
<comment type="caution">
    <text evidence="11">The sequence shown here is derived from an EMBL/GenBank/DDBJ whole genome shotgun (WGS) entry which is preliminary data.</text>
</comment>
<dbReference type="GO" id="GO:0005770">
    <property type="term" value="C:late endosome"/>
    <property type="evidence" value="ECO:0007669"/>
    <property type="project" value="UniProtKB-SubCell"/>
</dbReference>
<keyword evidence="6" id="KW-0863">Zinc-finger</keyword>
<evidence type="ECO:0000256" key="7">
    <source>
        <dbReference type="ARBA" id="ARBA00022833"/>
    </source>
</evidence>
<dbReference type="InterPro" id="IPR004012">
    <property type="entry name" value="Run_dom"/>
</dbReference>
<evidence type="ECO:0000313" key="11">
    <source>
        <dbReference type="EMBL" id="KAF6028267.1"/>
    </source>
</evidence>
<dbReference type="AlphaFoldDB" id="A0A7J7JQK8"/>
<keyword evidence="12" id="KW-1185">Reference proteome</keyword>
<dbReference type="PROSITE" id="PS50826">
    <property type="entry name" value="RUN"/>
    <property type="match status" value="1"/>
</dbReference>
<keyword evidence="5" id="KW-0967">Endosome</keyword>
<dbReference type="SMART" id="SM01175">
    <property type="entry name" value="DUF4206"/>
    <property type="match status" value="1"/>
</dbReference>
<feature type="compositionally biased region" description="Polar residues" evidence="9">
    <location>
        <begin position="409"/>
        <end position="427"/>
    </location>
</feature>
<feature type="domain" description="RUN" evidence="10">
    <location>
        <begin position="48"/>
        <end position="186"/>
    </location>
</feature>
<dbReference type="PANTHER" id="PTHR12326:SF12">
    <property type="entry name" value="PLECKSTRIN HOMOLOGY AND RUN DOMAIN CONTAINING M1"/>
    <property type="match status" value="1"/>
</dbReference>
<dbReference type="Pfam" id="PF02759">
    <property type="entry name" value="RUN"/>
    <property type="match status" value="1"/>
</dbReference>
<accession>A0A7J7JQK8</accession>
<evidence type="ECO:0000256" key="6">
    <source>
        <dbReference type="ARBA" id="ARBA00022771"/>
    </source>
</evidence>
<dbReference type="InterPro" id="IPR051366">
    <property type="entry name" value="DEF8"/>
</dbReference>
<dbReference type="OrthoDB" id="62364at2759"/>
<evidence type="ECO:0000313" key="12">
    <source>
        <dbReference type="Proteomes" id="UP000593567"/>
    </source>
</evidence>
<keyword evidence="7" id="KW-0862">Zinc</keyword>
<dbReference type="SUPFAM" id="SSF140741">
    <property type="entry name" value="RUN domain-like"/>
    <property type="match status" value="1"/>
</dbReference>
<dbReference type="Gene3D" id="1.20.58.900">
    <property type="match status" value="1"/>
</dbReference>
<dbReference type="InterPro" id="IPR025258">
    <property type="entry name" value="RH_dom"/>
</dbReference>
<organism evidence="11 12">
    <name type="scientific">Bugula neritina</name>
    <name type="common">Brown bryozoan</name>
    <name type="synonym">Sertularia neritina</name>
    <dbReference type="NCBI Taxonomy" id="10212"/>
    <lineage>
        <taxon>Eukaryota</taxon>
        <taxon>Metazoa</taxon>
        <taxon>Spiralia</taxon>
        <taxon>Lophotrochozoa</taxon>
        <taxon>Bryozoa</taxon>
        <taxon>Gymnolaemata</taxon>
        <taxon>Cheilostomatida</taxon>
        <taxon>Flustrina</taxon>
        <taxon>Buguloidea</taxon>
        <taxon>Bugulidae</taxon>
        <taxon>Bugula</taxon>
    </lineage>
</organism>
<evidence type="ECO:0000256" key="8">
    <source>
        <dbReference type="ARBA" id="ARBA00023006"/>
    </source>
</evidence>
<dbReference type="Pfam" id="PF13901">
    <property type="entry name" value="RH_dom"/>
    <property type="match status" value="1"/>
</dbReference>
<proteinExistence type="predicted"/>
<reference evidence="11" key="1">
    <citation type="submission" date="2020-06" db="EMBL/GenBank/DDBJ databases">
        <title>Draft genome of Bugula neritina, a colonial animal packing powerful symbionts and potential medicines.</title>
        <authorList>
            <person name="Rayko M."/>
        </authorList>
    </citation>
    <scope>NUCLEOTIDE SEQUENCE [LARGE SCALE GENOMIC DNA]</scope>
    <source>
        <strain evidence="11">Kwan_BN1</strain>
    </source>
</reference>
<comment type="subcellular location">
    <subcellularLocation>
        <location evidence="1">Late endosome</location>
    </subcellularLocation>
</comment>
<dbReference type="GO" id="GO:0008270">
    <property type="term" value="F:zinc ion binding"/>
    <property type="evidence" value="ECO:0007669"/>
    <property type="project" value="UniProtKB-KW"/>
</dbReference>
<feature type="region of interest" description="Disordered" evidence="9">
    <location>
        <begin position="396"/>
        <end position="441"/>
    </location>
</feature>
<evidence type="ECO:0000259" key="10">
    <source>
        <dbReference type="PROSITE" id="PS50826"/>
    </source>
</evidence>
<dbReference type="Proteomes" id="UP000593567">
    <property type="component" value="Unassembled WGS sequence"/>
</dbReference>
<gene>
    <name evidence="11" type="ORF">EB796_013433</name>
</gene>
<evidence type="ECO:0000256" key="2">
    <source>
        <dbReference type="ARBA" id="ARBA00022553"/>
    </source>
</evidence>
<dbReference type="GO" id="GO:0006914">
    <property type="term" value="P:autophagy"/>
    <property type="evidence" value="ECO:0007669"/>
    <property type="project" value="UniProtKB-KW"/>
</dbReference>
<evidence type="ECO:0000256" key="1">
    <source>
        <dbReference type="ARBA" id="ARBA00004603"/>
    </source>
</evidence>
<evidence type="ECO:0000256" key="3">
    <source>
        <dbReference type="ARBA" id="ARBA00022723"/>
    </source>
</evidence>
<feature type="region of interest" description="Disordered" evidence="9">
    <location>
        <begin position="329"/>
        <end position="371"/>
    </location>
</feature>
<evidence type="ECO:0000256" key="4">
    <source>
        <dbReference type="ARBA" id="ARBA00022737"/>
    </source>
</evidence>
<dbReference type="InterPro" id="IPR037213">
    <property type="entry name" value="Run_dom_sf"/>
</dbReference>
<evidence type="ECO:0000256" key="9">
    <source>
        <dbReference type="SAM" id="MobiDB-lite"/>
    </source>
</evidence>
<name>A0A7J7JQK8_BUGNE</name>
<keyword evidence="3" id="KW-0479">Metal-binding</keyword>
<sequence>MNFFKSKEPDISEISREKRVKEFIISELSACLKTIQSTQQTRKSGEPIYTSDSSNYLCTILEAALLHGHKSTHGILRQTTDLKAFDRCSFWSFIQRFTHRDTINQLKRLTHIKTETGVCRAWVKLAINDGLMESYLVTILSQPQVLRQYYNKTALLRDLEQPDILLKLIKVLVAANYDFQLVYNSSQLNVWSMKTLALAGLVERQFVFDRGFSASNNPSPQRSRSSTLDMDDLPFEFSAPRYKPVVDAGVTSSNHESDSLSEVFDEASENSLDVEDSVTVSVDDALLSNSCKVTIHDFPQTVAELPVDSGGGLSNGVSEDSQAEGCALEGRGAEGSSGRVGLSTLEGRGPESSNNSVGDAKDAQGQRYGEAERELARLRTAQYSIGDIINLTTPSQVPVASESHDTASSDDISTAQVSNHIPSQSDESPAEGLSDEEEVYTSPALVEASPPLGTEAIQAEEPLTNRIKFELGTPQSPSHLFPGQQEGQPEDDEEQGETTRELYLHEEDMPASTDSPSTIVDESPYSRFPFSAAQAILSKRLSGPGSQAGSLPRATVAGSSLSSMSHGNSLASLTGWGPIDKIDTPQCGSVSLEQVPSFADLVSEIQQSDAQTLGSPQRDYSAVTAAAANNTAAVAAANNTAAAELKNTQETQLQEAESQVEKSPANSSFDQLESDASFEVIGEVHKDVLLNYGKLRNEEGLDTQGYKCDGCSAPIGIIYGAPRVCSYTKKYYCPQCHINEESYIPAKILYNWDFAKYKVCKSSKEFLISAEQIPLLNIQEFNNRLYSHVSSLEALRILRTQLFYLKRYVFACSPSAADDLKQKFWPKEYVYEEIHTYTIQDLISINTSSTFAHSLKRGIKLARKHVEDCESCEYRGFLCEICKSTKVIFPFDLETTTTCERCNGVYHKLCLTADVPSVSDTVSGIPCWVTQLSLITLFRISNSQVTVLFKSHYVIQQLLCYSIVTALLSNSIWYC</sequence>
<keyword evidence="4" id="KW-0677">Repeat</keyword>
<evidence type="ECO:0000256" key="5">
    <source>
        <dbReference type="ARBA" id="ARBA00022753"/>
    </source>
</evidence>
<dbReference type="EMBL" id="VXIV02001969">
    <property type="protein sequence ID" value="KAF6028267.1"/>
    <property type="molecule type" value="Genomic_DNA"/>
</dbReference>
<dbReference type="PANTHER" id="PTHR12326">
    <property type="entry name" value="PLECKSTRIN HOMOLOGY DOMAIN CONTAINING PROTEIN"/>
    <property type="match status" value="1"/>
</dbReference>
<keyword evidence="2" id="KW-0597">Phosphoprotein</keyword>
<dbReference type="SMART" id="SM00593">
    <property type="entry name" value="RUN"/>
    <property type="match status" value="1"/>
</dbReference>
<feature type="region of interest" description="Disordered" evidence="9">
    <location>
        <begin position="541"/>
        <end position="564"/>
    </location>
</feature>